<dbReference type="OrthoDB" id="271433at2759"/>
<evidence type="ECO:0000256" key="1">
    <source>
        <dbReference type="ARBA" id="ARBA00022723"/>
    </source>
</evidence>
<dbReference type="GO" id="GO:0016702">
    <property type="term" value="F:oxidoreductase activity, acting on single donors with incorporation of molecular oxygen, incorporation of two atoms of oxygen"/>
    <property type="evidence" value="ECO:0007669"/>
    <property type="project" value="InterPro"/>
</dbReference>
<organism evidence="5 6">
    <name type="scientific">Folsomia candida</name>
    <name type="common">Springtail</name>
    <dbReference type="NCBI Taxonomy" id="158441"/>
    <lineage>
        <taxon>Eukaryota</taxon>
        <taxon>Metazoa</taxon>
        <taxon>Ecdysozoa</taxon>
        <taxon>Arthropoda</taxon>
        <taxon>Hexapoda</taxon>
        <taxon>Collembola</taxon>
        <taxon>Entomobryomorpha</taxon>
        <taxon>Isotomoidea</taxon>
        <taxon>Isotomidae</taxon>
        <taxon>Proisotominae</taxon>
        <taxon>Folsomia</taxon>
    </lineage>
</organism>
<dbReference type="Gene3D" id="2.60.120.10">
    <property type="entry name" value="Jelly Rolls"/>
    <property type="match status" value="1"/>
</dbReference>
<dbReference type="SUPFAM" id="SSF51182">
    <property type="entry name" value="RmlC-like cupins"/>
    <property type="match status" value="1"/>
</dbReference>
<proteinExistence type="predicted"/>
<dbReference type="InterPro" id="IPR014710">
    <property type="entry name" value="RmlC-like_jellyroll"/>
</dbReference>
<dbReference type="PANTHER" id="PTHR22966">
    <property type="entry name" value="2-AMINOETHANETHIOL DIOXYGENASE"/>
    <property type="match status" value="1"/>
</dbReference>
<feature type="transmembrane region" description="Helical" evidence="4">
    <location>
        <begin position="76"/>
        <end position="99"/>
    </location>
</feature>
<dbReference type="GO" id="GO:0005739">
    <property type="term" value="C:mitochondrion"/>
    <property type="evidence" value="ECO:0007669"/>
    <property type="project" value="TreeGrafter"/>
</dbReference>
<dbReference type="Pfam" id="PF07847">
    <property type="entry name" value="PCO_ADO"/>
    <property type="match status" value="1"/>
</dbReference>
<dbReference type="GO" id="GO:0046872">
    <property type="term" value="F:metal ion binding"/>
    <property type="evidence" value="ECO:0007669"/>
    <property type="project" value="UniProtKB-KW"/>
</dbReference>
<dbReference type="InterPro" id="IPR012864">
    <property type="entry name" value="PCO/ADO"/>
</dbReference>
<gene>
    <name evidence="5" type="ORF">Fcan01_12254</name>
</gene>
<dbReference type="EMBL" id="LNIX01000006">
    <property type="protein sequence ID" value="OXA52830.1"/>
    <property type="molecule type" value="Genomic_DNA"/>
</dbReference>
<evidence type="ECO:0000256" key="3">
    <source>
        <dbReference type="ARBA" id="ARBA00023004"/>
    </source>
</evidence>
<dbReference type="InterPro" id="IPR011051">
    <property type="entry name" value="RmlC_Cupin_sf"/>
</dbReference>
<name>A0A226E655_FOLCA</name>
<keyword evidence="4" id="KW-1133">Transmembrane helix</keyword>
<keyword evidence="4" id="KW-0812">Transmembrane</keyword>
<protein>
    <submittedName>
        <fullName evidence="5">2-aminoethanethiol dioxygenase</fullName>
    </submittedName>
</protein>
<evidence type="ECO:0000256" key="2">
    <source>
        <dbReference type="ARBA" id="ARBA00023002"/>
    </source>
</evidence>
<keyword evidence="1" id="KW-0479">Metal-binding</keyword>
<accession>A0A226E655</accession>
<keyword evidence="5" id="KW-0223">Dioxygenase</keyword>
<dbReference type="CDD" id="cd20289">
    <property type="entry name" value="cupin_ADO"/>
    <property type="match status" value="1"/>
</dbReference>
<keyword evidence="3" id="KW-0408">Iron</keyword>
<comment type="caution">
    <text evidence="5">The sequence shown here is derived from an EMBL/GenBank/DDBJ whole genome shotgun (WGS) entry which is preliminary data.</text>
</comment>
<sequence>MSRMGSSALKSLVTQAYQVFRTQSKNLTPPNNQFPPQDTNSISPEIKSLTDMMHSISADTVCLHRLYTSKVAQRKLITFIEVVYNPVLTVVIIVIPSGLRLPIHDHPNMTGLIKVLHGQVRVSSYTKVGPTGEDGRQAALKTQDAVLSRLSYPQVLTPGLNNVHAVEFESGEGGKEYAAFLDVLSPPYDEKVGCHYYQCEEGQAKGQAGDAGEPCTLVEVDCPQEYQTHSLPFRQFQ</sequence>
<evidence type="ECO:0000313" key="5">
    <source>
        <dbReference type="EMBL" id="OXA52830.1"/>
    </source>
</evidence>
<evidence type="ECO:0000313" key="6">
    <source>
        <dbReference type="Proteomes" id="UP000198287"/>
    </source>
</evidence>
<dbReference type="AlphaFoldDB" id="A0A226E655"/>
<evidence type="ECO:0000256" key="4">
    <source>
        <dbReference type="SAM" id="Phobius"/>
    </source>
</evidence>
<keyword evidence="4" id="KW-0472">Membrane</keyword>
<keyword evidence="2" id="KW-0560">Oxidoreductase</keyword>
<reference evidence="5 6" key="1">
    <citation type="submission" date="2015-12" db="EMBL/GenBank/DDBJ databases">
        <title>The genome of Folsomia candida.</title>
        <authorList>
            <person name="Faddeeva A."/>
            <person name="Derks M.F."/>
            <person name="Anvar Y."/>
            <person name="Smit S."/>
            <person name="Van Straalen N."/>
            <person name="Roelofs D."/>
        </authorList>
    </citation>
    <scope>NUCLEOTIDE SEQUENCE [LARGE SCALE GENOMIC DNA]</scope>
    <source>
        <strain evidence="5 6">VU population</strain>
        <tissue evidence="5">Whole body</tissue>
    </source>
</reference>
<dbReference type="PANTHER" id="PTHR22966:SF61">
    <property type="entry name" value="2-AMINOETHANETHIOL DIOXYGENASE"/>
    <property type="match status" value="1"/>
</dbReference>
<dbReference type="STRING" id="158441.A0A226E655"/>
<keyword evidence="6" id="KW-1185">Reference proteome</keyword>
<dbReference type="OMA" id="IHDHPNM"/>
<dbReference type="Proteomes" id="UP000198287">
    <property type="component" value="Unassembled WGS sequence"/>
</dbReference>